<protein>
    <submittedName>
        <fullName evidence="4">Secretin N-terminal domain-containing protein</fullName>
    </submittedName>
</protein>
<feature type="signal peptide" evidence="2">
    <location>
        <begin position="1"/>
        <end position="18"/>
    </location>
</feature>
<evidence type="ECO:0000259" key="3">
    <source>
        <dbReference type="Pfam" id="PF03958"/>
    </source>
</evidence>
<evidence type="ECO:0000313" key="5">
    <source>
        <dbReference type="Proteomes" id="UP001596317"/>
    </source>
</evidence>
<comment type="caution">
    <text evidence="4">The sequence shown here is derived from an EMBL/GenBank/DDBJ whole genome shotgun (WGS) entry which is preliminary data.</text>
</comment>
<accession>A0ABW1ZT44</accession>
<keyword evidence="5" id="KW-1185">Reference proteome</keyword>
<dbReference type="InterPro" id="IPR038591">
    <property type="entry name" value="NolW-like_sf"/>
</dbReference>
<sequence>MIKYTLLTAALVAASASALTPLPRTAPFNKNVNLTATSQTSLGTALSTLARGAGLNLVIQDVPAVTVTQSLKGVPTWQAIETLLKVHAPGLDALYDGKFLIIAKSETIRALRNPALQRRVISTPLTTEQLGTLVQLTPGLQAYPFGAGRAVLTGTPQVLDSALALIGQITAQEADPVTEPQERSLATAPLNAETLATTLRNAYPTLTVTPAGTRVVLIGDPAVLDRAAALVTTLIQDAVAAAPAAQVSAAPAPAPVLTTARVTVRLPEATVSRVLQAVSSTLTAKPLDAGAYLLTGTEGEVQRAQAELRAAEQRLSGQAVMTYPVQHGGADLIPTLQRSVPGASFDYVPSTAQLVVQASAADHALVAGLLRQLDQPTAAAAAREVVSVTVMLDVAKATVLAPLLGGGAASTATGSEGAPAASGALRVLADERSNTLILQGPRADVELAQRIIKDLDVELPNVNVRLNVQQVDTSDGRSLGIDWQAGVAGVTVGGGSGGLSVGYDPTKTVPSVNVKLNASEGKNNGKTLLDTSLTAQSGRTGSLLSGGTLMVPKTTTGTDGKTSTSGFDEYNYGLEVRVTPAPPGTAASN</sequence>
<keyword evidence="2" id="KW-0732">Signal</keyword>
<evidence type="ECO:0000313" key="4">
    <source>
        <dbReference type="EMBL" id="MFC6663668.1"/>
    </source>
</evidence>
<dbReference type="RefSeq" id="WP_380059314.1">
    <property type="nucleotide sequence ID" value="NZ_JBHSWB010000004.1"/>
</dbReference>
<name>A0ABW1ZT44_9DEIO</name>
<dbReference type="InterPro" id="IPR050810">
    <property type="entry name" value="Bact_Secretion_Sys_Channel"/>
</dbReference>
<feature type="chain" id="PRO_5046990207" evidence="2">
    <location>
        <begin position="19"/>
        <end position="589"/>
    </location>
</feature>
<gene>
    <name evidence="4" type="ORF">ACFP90_27015</name>
</gene>
<dbReference type="Gene3D" id="3.30.1370.120">
    <property type="match status" value="1"/>
</dbReference>
<dbReference type="EMBL" id="JBHSWB010000004">
    <property type="protein sequence ID" value="MFC6663668.1"/>
    <property type="molecule type" value="Genomic_DNA"/>
</dbReference>
<dbReference type="PANTHER" id="PTHR30332:SF17">
    <property type="entry name" value="TYPE IV PILIATION SYSTEM PROTEIN DR_0774-RELATED"/>
    <property type="match status" value="1"/>
</dbReference>
<organism evidence="4 5">
    <name type="scientific">Deinococcus multiflagellatus</name>
    <dbReference type="NCBI Taxonomy" id="1656887"/>
    <lineage>
        <taxon>Bacteria</taxon>
        <taxon>Thermotogati</taxon>
        <taxon>Deinococcota</taxon>
        <taxon>Deinococci</taxon>
        <taxon>Deinococcales</taxon>
        <taxon>Deinococcaceae</taxon>
        <taxon>Deinococcus</taxon>
    </lineage>
</organism>
<reference evidence="5" key="1">
    <citation type="journal article" date="2019" name="Int. J. Syst. Evol. Microbiol.">
        <title>The Global Catalogue of Microorganisms (GCM) 10K type strain sequencing project: providing services to taxonomists for standard genome sequencing and annotation.</title>
        <authorList>
            <consortium name="The Broad Institute Genomics Platform"/>
            <consortium name="The Broad Institute Genome Sequencing Center for Infectious Disease"/>
            <person name="Wu L."/>
            <person name="Ma J."/>
        </authorList>
    </citation>
    <scope>NUCLEOTIDE SEQUENCE [LARGE SCALE GENOMIC DNA]</scope>
    <source>
        <strain evidence="5">CCUG 63830</strain>
    </source>
</reference>
<dbReference type="Pfam" id="PF03958">
    <property type="entry name" value="Secretin_N"/>
    <property type="match status" value="1"/>
</dbReference>
<evidence type="ECO:0000256" key="1">
    <source>
        <dbReference type="SAM" id="MobiDB-lite"/>
    </source>
</evidence>
<dbReference type="Proteomes" id="UP001596317">
    <property type="component" value="Unassembled WGS sequence"/>
</dbReference>
<dbReference type="PANTHER" id="PTHR30332">
    <property type="entry name" value="PROBABLE GENERAL SECRETION PATHWAY PROTEIN D"/>
    <property type="match status" value="1"/>
</dbReference>
<feature type="domain" description="NolW-like" evidence="3">
    <location>
        <begin position="397"/>
        <end position="458"/>
    </location>
</feature>
<dbReference type="InterPro" id="IPR005644">
    <property type="entry name" value="NolW-like"/>
</dbReference>
<evidence type="ECO:0000256" key="2">
    <source>
        <dbReference type="SAM" id="SignalP"/>
    </source>
</evidence>
<feature type="region of interest" description="Disordered" evidence="1">
    <location>
        <begin position="540"/>
        <end position="566"/>
    </location>
</feature>
<proteinExistence type="predicted"/>